<feature type="signal peptide" evidence="1">
    <location>
        <begin position="1"/>
        <end position="21"/>
    </location>
</feature>
<dbReference type="PROSITE" id="PS51257">
    <property type="entry name" value="PROKAR_LIPOPROTEIN"/>
    <property type="match status" value="1"/>
</dbReference>
<dbReference type="EMBL" id="HBFA01032947">
    <property type="protein sequence ID" value="CAD8683908.1"/>
    <property type="molecule type" value="Transcribed_RNA"/>
</dbReference>
<evidence type="ECO:0000313" key="2">
    <source>
        <dbReference type="EMBL" id="CAD8683908.1"/>
    </source>
</evidence>
<accession>A0A7S0RQ74</accession>
<keyword evidence="1" id="KW-0732">Signal</keyword>
<reference evidence="2" key="1">
    <citation type="submission" date="2021-01" db="EMBL/GenBank/DDBJ databases">
        <authorList>
            <person name="Corre E."/>
            <person name="Pelletier E."/>
            <person name="Niang G."/>
            <person name="Scheremetjew M."/>
            <person name="Finn R."/>
            <person name="Kale V."/>
            <person name="Holt S."/>
            <person name="Cochrane G."/>
            <person name="Meng A."/>
            <person name="Brown T."/>
            <person name="Cohen L."/>
        </authorList>
    </citation>
    <scope>NUCLEOTIDE SEQUENCE</scope>
    <source>
        <strain evidence="2">CCMP722</strain>
    </source>
</reference>
<gene>
    <name evidence="2" type="ORF">POBO1169_LOCUS16599</name>
</gene>
<evidence type="ECO:0000256" key="1">
    <source>
        <dbReference type="SAM" id="SignalP"/>
    </source>
</evidence>
<protein>
    <submittedName>
        <fullName evidence="2">Uncharacterized protein</fullName>
    </submittedName>
</protein>
<sequence>MLKHLGLFSAIWLALIGGCLANESSLEQLELCDCHYAEDGLVSCPLDGFFVAGFRAAGYPLNRQSELLPLSPAICCRPCMPKEKSLGNDEAVAVVTRNCVPALGKNQETCDASSNTLFLQGYEQVQIVPSAHEYFPHGSPQCCQPALLLKSGLVKPLVRCNCEANARPSDHSISCNIQAGGTSQSTPADAEAGGHLIWGYKHAINVDKTFPVPSGPAQCCGVCVDPSLPSERPEECEAHALE</sequence>
<organism evidence="2">
    <name type="scientific">Pyramimonas obovata</name>
    <dbReference type="NCBI Taxonomy" id="1411642"/>
    <lineage>
        <taxon>Eukaryota</taxon>
        <taxon>Viridiplantae</taxon>
        <taxon>Chlorophyta</taxon>
        <taxon>Pyramimonadophyceae</taxon>
        <taxon>Pyramimonadales</taxon>
        <taxon>Pyramimonadaceae</taxon>
        <taxon>Pyramimonas</taxon>
        <taxon>Pyramimonas incertae sedis</taxon>
    </lineage>
</organism>
<dbReference type="AlphaFoldDB" id="A0A7S0RQ74"/>
<proteinExistence type="predicted"/>
<feature type="chain" id="PRO_5031470622" evidence="1">
    <location>
        <begin position="22"/>
        <end position="242"/>
    </location>
</feature>
<name>A0A7S0RQ74_9CHLO</name>